<dbReference type="Proteomes" id="UP000885750">
    <property type="component" value="Unassembled WGS sequence"/>
</dbReference>
<feature type="transmembrane region" description="Helical" evidence="10">
    <location>
        <begin position="310"/>
        <end position="331"/>
    </location>
</feature>
<evidence type="ECO:0000256" key="9">
    <source>
        <dbReference type="ARBA" id="ARBA00023303"/>
    </source>
</evidence>
<accession>A0A7V2SZL5</accession>
<organism evidence="11">
    <name type="scientific">Leucothrix mucor</name>
    <dbReference type="NCBI Taxonomy" id="45248"/>
    <lineage>
        <taxon>Bacteria</taxon>
        <taxon>Pseudomonadati</taxon>
        <taxon>Pseudomonadota</taxon>
        <taxon>Gammaproteobacteria</taxon>
        <taxon>Thiotrichales</taxon>
        <taxon>Thiotrichaceae</taxon>
        <taxon>Leucothrix</taxon>
    </lineage>
</organism>
<dbReference type="Gene3D" id="1.10.3080.10">
    <property type="entry name" value="Clc chloride channel"/>
    <property type="match status" value="1"/>
</dbReference>
<dbReference type="EMBL" id="DRMS01000240">
    <property type="protein sequence ID" value="HFC92427.1"/>
    <property type="molecule type" value="Genomic_DNA"/>
</dbReference>
<keyword evidence="7" id="KW-0869">Chloride channel</keyword>
<name>A0A7V2SZL5_LEUMU</name>
<dbReference type="InterPro" id="IPR050368">
    <property type="entry name" value="ClC-type_chloride_channel"/>
</dbReference>
<dbReference type="SUPFAM" id="SSF81340">
    <property type="entry name" value="Clc chloride channel"/>
    <property type="match status" value="1"/>
</dbReference>
<dbReference type="InterPro" id="IPR014743">
    <property type="entry name" value="Cl-channel_core"/>
</dbReference>
<keyword evidence="3 10" id="KW-0812">Transmembrane</keyword>
<evidence type="ECO:0000256" key="10">
    <source>
        <dbReference type="SAM" id="Phobius"/>
    </source>
</evidence>
<feature type="transmembrane region" description="Helical" evidence="10">
    <location>
        <begin position="368"/>
        <end position="389"/>
    </location>
</feature>
<evidence type="ECO:0000256" key="8">
    <source>
        <dbReference type="ARBA" id="ARBA00023214"/>
    </source>
</evidence>
<dbReference type="PANTHER" id="PTHR43427">
    <property type="entry name" value="CHLORIDE CHANNEL PROTEIN CLC-E"/>
    <property type="match status" value="1"/>
</dbReference>
<feature type="transmembrane region" description="Helical" evidence="10">
    <location>
        <begin position="343"/>
        <end position="362"/>
    </location>
</feature>
<keyword evidence="2" id="KW-0813">Transport</keyword>
<evidence type="ECO:0000256" key="3">
    <source>
        <dbReference type="ARBA" id="ARBA00022692"/>
    </source>
</evidence>
<evidence type="ECO:0000256" key="6">
    <source>
        <dbReference type="ARBA" id="ARBA00023136"/>
    </source>
</evidence>
<feature type="transmembrane region" description="Helical" evidence="10">
    <location>
        <begin position="401"/>
        <end position="419"/>
    </location>
</feature>
<dbReference type="AlphaFoldDB" id="A0A7V2SZL5"/>
<feature type="transmembrane region" description="Helical" evidence="10">
    <location>
        <begin position="194"/>
        <end position="211"/>
    </location>
</feature>
<dbReference type="GO" id="GO:0034707">
    <property type="term" value="C:chloride channel complex"/>
    <property type="evidence" value="ECO:0007669"/>
    <property type="project" value="UniProtKB-KW"/>
</dbReference>
<reference evidence="11" key="1">
    <citation type="journal article" date="2020" name="mSystems">
        <title>Genome- and Community-Level Interaction Insights into Carbon Utilization and Element Cycling Functions of Hydrothermarchaeota in Hydrothermal Sediment.</title>
        <authorList>
            <person name="Zhou Z."/>
            <person name="Liu Y."/>
            <person name="Xu W."/>
            <person name="Pan J."/>
            <person name="Luo Z.H."/>
            <person name="Li M."/>
        </authorList>
    </citation>
    <scope>NUCLEOTIDE SEQUENCE [LARGE SCALE GENOMIC DNA]</scope>
    <source>
        <strain evidence="11">HyVt-493</strain>
    </source>
</reference>
<dbReference type="GO" id="GO:0005254">
    <property type="term" value="F:chloride channel activity"/>
    <property type="evidence" value="ECO:0007669"/>
    <property type="project" value="UniProtKB-KW"/>
</dbReference>
<keyword evidence="5" id="KW-0406">Ion transport</keyword>
<feature type="transmembrane region" description="Helical" evidence="10">
    <location>
        <begin position="57"/>
        <end position="82"/>
    </location>
</feature>
<evidence type="ECO:0000313" key="11">
    <source>
        <dbReference type="EMBL" id="HFC92427.1"/>
    </source>
</evidence>
<comment type="caution">
    <text evidence="11">The sequence shown here is derived from an EMBL/GenBank/DDBJ whole genome shotgun (WGS) entry which is preliminary data.</text>
</comment>
<sequence>MTLQQFFRALNPIELLRRDFFIYILIGLLCGGAAVIFHISIRFVFDSLHQYQHQQTPWTMLALMISLPALGGLFIGLIIQYIEPQAGGGGIPQTKAAYWNGSGILTLKEAFWRFVLTVISLGSGGSLGREGPTVHLCASIASKTGQWLKLRKEAFSAMIPIGMGAGLAAAFNTPLAAITFVIEEILLHDYRAKAIGGIIFAAVTAAAVERLVLGSNPVYLVGLPPFDIDWWMLICLPIGVLGGVFSHVFVSGLLGTRKIFQNWRQCPDWGKPAIGGLAMGITGTMVFIITEHEGIFGLGYNDFSDTLSGNIVGVTLVVLFIGKIIATILSYSSGGSGGIIAPSLYIGMMLGGSLGSLLIHFFDLSNNIIGGAALLGMGAFFAGSIRVPFTSVLLVYEMTGNYSLILPLMFGNMLAYNIAERLRPTPLHEALLIQNGIHLNYKSSPSR</sequence>
<dbReference type="InterPro" id="IPR001807">
    <property type="entry name" value="ClC"/>
</dbReference>
<evidence type="ECO:0000256" key="7">
    <source>
        <dbReference type="ARBA" id="ARBA00023173"/>
    </source>
</evidence>
<feature type="transmembrane region" description="Helical" evidence="10">
    <location>
        <begin position="20"/>
        <end position="45"/>
    </location>
</feature>
<evidence type="ECO:0000256" key="5">
    <source>
        <dbReference type="ARBA" id="ARBA00023065"/>
    </source>
</evidence>
<feature type="transmembrane region" description="Helical" evidence="10">
    <location>
        <begin position="157"/>
        <end position="182"/>
    </location>
</feature>
<evidence type="ECO:0000256" key="4">
    <source>
        <dbReference type="ARBA" id="ARBA00022989"/>
    </source>
</evidence>
<dbReference type="PRINTS" id="PR00762">
    <property type="entry name" value="CLCHANNEL"/>
</dbReference>
<keyword evidence="6 10" id="KW-0472">Membrane</keyword>
<keyword evidence="8" id="KW-0868">Chloride</keyword>
<keyword evidence="9" id="KW-0407">Ion channel</keyword>
<dbReference type="Pfam" id="PF00654">
    <property type="entry name" value="Voltage_CLC"/>
    <property type="match status" value="1"/>
</dbReference>
<feature type="transmembrane region" description="Helical" evidence="10">
    <location>
        <begin position="231"/>
        <end position="253"/>
    </location>
</feature>
<protein>
    <submittedName>
        <fullName evidence="11">Chloride channel protein</fullName>
    </submittedName>
</protein>
<proteinExistence type="predicted"/>
<dbReference type="PANTHER" id="PTHR43427:SF6">
    <property type="entry name" value="CHLORIDE CHANNEL PROTEIN CLC-E"/>
    <property type="match status" value="1"/>
</dbReference>
<evidence type="ECO:0000256" key="1">
    <source>
        <dbReference type="ARBA" id="ARBA00004141"/>
    </source>
</evidence>
<evidence type="ECO:0000256" key="2">
    <source>
        <dbReference type="ARBA" id="ARBA00022448"/>
    </source>
</evidence>
<comment type="subcellular location">
    <subcellularLocation>
        <location evidence="1">Membrane</location>
        <topology evidence="1">Multi-pass membrane protein</topology>
    </subcellularLocation>
</comment>
<keyword evidence="4 10" id="KW-1133">Transmembrane helix</keyword>
<gene>
    <name evidence="11" type="ORF">ENJ51_06405</name>
</gene>